<proteinExistence type="inferred from homology"/>
<dbReference type="Pfam" id="PF04717">
    <property type="entry name" value="Phage_base_V"/>
    <property type="match status" value="1"/>
</dbReference>
<evidence type="ECO:0000259" key="3">
    <source>
        <dbReference type="Pfam" id="PF22178"/>
    </source>
</evidence>
<dbReference type="NCBIfam" id="TIGR03361">
    <property type="entry name" value="VI_Rhs_Vgr"/>
    <property type="match status" value="1"/>
</dbReference>
<dbReference type="InterPro" id="IPR017847">
    <property type="entry name" value="T6SS_RhsGE_Vgr_subset"/>
</dbReference>
<evidence type="ECO:0000259" key="2">
    <source>
        <dbReference type="Pfam" id="PF04717"/>
    </source>
</evidence>
<accession>A0AA37SEF3</accession>
<dbReference type="RefSeq" id="WP_284383029.1">
    <property type="nucleotide sequence ID" value="NZ_BSNM01000016.1"/>
</dbReference>
<dbReference type="InterPro" id="IPR037026">
    <property type="entry name" value="Vgr_OB-fold_dom_sf"/>
</dbReference>
<name>A0AA37SEF3_9GAMM</name>
<comment type="caution">
    <text evidence="4">The sequence shown here is derived from an EMBL/GenBank/DDBJ whole genome shotgun (WGS) entry which is preliminary data.</text>
</comment>
<protein>
    <submittedName>
        <fullName evidence="4">Type VI secretion protein VgrG</fullName>
    </submittedName>
</protein>
<dbReference type="Gene3D" id="3.55.50.10">
    <property type="entry name" value="Baseplate protein-like domains"/>
    <property type="match status" value="1"/>
</dbReference>
<organism evidence="4 5">
    <name type="scientific">Litoribrevibacter albus</name>
    <dbReference type="NCBI Taxonomy" id="1473156"/>
    <lineage>
        <taxon>Bacteria</taxon>
        <taxon>Pseudomonadati</taxon>
        <taxon>Pseudomonadota</taxon>
        <taxon>Gammaproteobacteria</taxon>
        <taxon>Oceanospirillales</taxon>
        <taxon>Oceanospirillaceae</taxon>
        <taxon>Litoribrevibacter</taxon>
    </lineage>
</organism>
<reference evidence="4" key="1">
    <citation type="journal article" date="2014" name="Int. J. Syst. Evol. Microbiol.">
        <title>Complete genome sequence of Corynebacterium casei LMG S-19264T (=DSM 44701T), isolated from a smear-ripened cheese.</title>
        <authorList>
            <consortium name="US DOE Joint Genome Institute (JGI-PGF)"/>
            <person name="Walter F."/>
            <person name="Albersmeier A."/>
            <person name="Kalinowski J."/>
            <person name="Ruckert C."/>
        </authorList>
    </citation>
    <scope>NUCLEOTIDE SEQUENCE</scope>
    <source>
        <strain evidence="4">NBRC 110071</strain>
    </source>
</reference>
<dbReference type="AlphaFoldDB" id="A0AA37SEF3"/>
<dbReference type="Gene3D" id="4.10.220.110">
    <property type="match status" value="1"/>
</dbReference>
<dbReference type="Proteomes" id="UP001161389">
    <property type="component" value="Unassembled WGS sequence"/>
</dbReference>
<dbReference type="InterPro" id="IPR006533">
    <property type="entry name" value="T6SS_Vgr_RhsGE"/>
</dbReference>
<evidence type="ECO:0000313" key="5">
    <source>
        <dbReference type="Proteomes" id="UP001161389"/>
    </source>
</evidence>
<comment type="similarity">
    <text evidence="1">Belongs to the VgrG protein family.</text>
</comment>
<sequence length="681" mass="74827">MTDFLKPEGSNLVAKSSKGTEYVVSRLVYRGALSEPYTLEVDLYAQETDASTWLGQEFNCNYYDTLGTSRDAEREFHGVVTEAQILSAGESQRYLLHRLTLKPWFALLEFNSGNRVFQEKSTEDIVTSIFSDLGFKGKYSTGSLPSTKRAYCLQFEENDQDYVERLLAEEGIHYYFEQDSSSHKLVLHDASLPFDTSGKISLDHKLTATQSNEILLSWLPKFQFHTSGVELSNYDYSKTKLTTSKTKTSKHKISNSSKLTQSHFPTPSVSGLMDDLASRLVKSRLAQAERNYQLIEAETNSVELVPGRYVSVKSHPDKSQQGDYLITEVEQIFFVDSSSAFTYQGRFSCVPKDNGHYPESIAKPKVQGMQSAVVAGKKEDEPASDDQGRIRIKFHWDTDAEGDKTSCWVRVAQSMAGNGYGLQFIPRAEQEVLVSFIDGDPDQPVVTGTVYNSKHSPPYKTTDTTQSGIKTQLAGKSNEIRFDDKKDNEQLYFHAAKDMLTEVENDATKTVTGEQKTTVTKDVSLTTEKNYTLTTTENINQTTKKNFTLTATDDISEKGKNITLEADTQIQLKVGDSKITITSSSIKIESTNITVDAGSALKNSATNITNSATSAFKASGATLALSGSGSAELTSKGSVKVDAKASLTAQGAMSAELKSSLKASVSGSVMSEVKGAIVKIN</sequence>
<evidence type="ECO:0000256" key="1">
    <source>
        <dbReference type="ARBA" id="ARBA00005558"/>
    </source>
</evidence>
<evidence type="ECO:0000313" key="4">
    <source>
        <dbReference type="EMBL" id="GLQ32867.1"/>
    </source>
</evidence>
<dbReference type="EMBL" id="BSNM01000016">
    <property type="protein sequence ID" value="GLQ32867.1"/>
    <property type="molecule type" value="Genomic_DNA"/>
</dbReference>
<dbReference type="InterPro" id="IPR006531">
    <property type="entry name" value="Gp5/Vgr_OB"/>
</dbReference>
<dbReference type="Gene3D" id="2.40.50.230">
    <property type="entry name" value="Gp5 N-terminal domain"/>
    <property type="match status" value="1"/>
</dbReference>
<dbReference type="SUPFAM" id="SSF69255">
    <property type="entry name" value="gp5 N-terminal domain-like"/>
    <property type="match status" value="1"/>
</dbReference>
<dbReference type="SUPFAM" id="SSF69349">
    <property type="entry name" value="Phage fibre proteins"/>
    <property type="match status" value="1"/>
</dbReference>
<keyword evidence="5" id="KW-1185">Reference proteome</keyword>
<dbReference type="InterPro" id="IPR054030">
    <property type="entry name" value="Gp5_Vgr_C"/>
</dbReference>
<reference evidence="4" key="2">
    <citation type="submission" date="2023-01" db="EMBL/GenBank/DDBJ databases">
        <title>Draft genome sequence of Litoribrevibacter albus strain NBRC 110071.</title>
        <authorList>
            <person name="Sun Q."/>
            <person name="Mori K."/>
        </authorList>
    </citation>
    <scope>NUCLEOTIDE SEQUENCE</scope>
    <source>
        <strain evidence="4">NBRC 110071</strain>
    </source>
</reference>
<dbReference type="NCBIfam" id="TIGR01646">
    <property type="entry name" value="vgr_GE"/>
    <property type="match status" value="1"/>
</dbReference>
<feature type="domain" description="Gp5/Type VI secretion system Vgr protein OB-fold" evidence="2">
    <location>
        <begin position="383"/>
        <end position="451"/>
    </location>
</feature>
<dbReference type="SUPFAM" id="SSF69279">
    <property type="entry name" value="Phage tail proteins"/>
    <property type="match status" value="2"/>
</dbReference>
<dbReference type="Gene3D" id="2.30.110.50">
    <property type="match status" value="1"/>
</dbReference>
<dbReference type="Pfam" id="PF22178">
    <property type="entry name" value="Gp5_trimer_C"/>
    <property type="match status" value="1"/>
</dbReference>
<dbReference type="Pfam" id="PF05954">
    <property type="entry name" value="Phage_GPD"/>
    <property type="match status" value="1"/>
</dbReference>
<gene>
    <name evidence="4" type="ORF">GCM10007876_33460</name>
</gene>
<feature type="domain" description="Gp5/Type VI secretion system Vgr C-terminal trimerisation" evidence="3">
    <location>
        <begin position="470"/>
        <end position="569"/>
    </location>
</feature>